<evidence type="ECO:0000256" key="6">
    <source>
        <dbReference type="SAM" id="MobiDB-lite"/>
    </source>
</evidence>
<comment type="cofactor">
    <cofactor evidence="5">
        <name>[4Fe-4S] cluster</name>
        <dbReference type="ChEBI" id="CHEBI:49883"/>
    </cofactor>
    <text evidence="5">Binds 1 [4Fe-4S] cluster. The cluster is coordinated with 3 cysteines and an exchangeable S-adenosyl-L-methionine.</text>
</comment>
<keyword evidence="2 5" id="KW-0479">Metal-binding</keyword>
<feature type="domain" description="Radical SAM core" evidence="7">
    <location>
        <begin position="63"/>
        <end position="188"/>
    </location>
</feature>
<feature type="binding site" evidence="5">
    <location>
        <position position="68"/>
    </location>
    <ligand>
        <name>[4Fe-4S] cluster</name>
        <dbReference type="ChEBI" id="CHEBI:49883"/>
        <note>4Fe-4S-S-AdoMet</note>
    </ligand>
</feature>
<sequence length="329" mass="35988">MGAMEPYSQRLSHCTCCPRHCGVDRLAGEAGFCRLPSGILISHAGLHFGEEPPISGSRGSGTIFFAGCNLRCVFCQNYQISQEFERHPTWLMTVGDLAVLMLQLQDEGAHNINFVSPSHMVMQMADAIVEAKGKGLRIPVVYNSNGYDEIESLRLIRGLIDIYLPDLKYLDNDLAERFSAVGDYADIVPGVLREMLDQVGHLQLDGAGVATRGLLVRHLVLPGFLDNSRRCLAFLAELSPQTAVSIMSQYTPQYQACRHTGIDRTLTAEEYDEIVEYALELGLDNAFIQELASQGLLIPDFNRDKPFDTDAGSGEGGCSGADKAGKKPS</sequence>
<dbReference type="SUPFAM" id="SSF102114">
    <property type="entry name" value="Radical SAM enzymes"/>
    <property type="match status" value="1"/>
</dbReference>
<feature type="region of interest" description="Disordered" evidence="6">
    <location>
        <begin position="307"/>
        <end position="329"/>
    </location>
</feature>
<gene>
    <name evidence="8" type="ORF">F9K24_22350</name>
</gene>
<reference evidence="8 9" key="1">
    <citation type="submission" date="2019-10" db="EMBL/GenBank/DDBJ databases">
        <title>Extracellular Electron Transfer in a Candidatus Methanoperedens spp. Enrichment Culture.</title>
        <authorList>
            <person name="Berger S."/>
            <person name="Rangel Shaw D."/>
            <person name="Berben T."/>
            <person name="In 'T Zandt M."/>
            <person name="Frank J."/>
            <person name="Reimann J."/>
            <person name="Jetten M.S.M."/>
            <person name="Welte C.U."/>
        </authorList>
    </citation>
    <scope>NUCLEOTIDE SEQUENCE [LARGE SCALE GENOMIC DNA]</scope>
    <source>
        <strain evidence="8">SB12</strain>
    </source>
</reference>
<evidence type="ECO:0000256" key="5">
    <source>
        <dbReference type="PIRSR" id="PIRSR004869-50"/>
    </source>
</evidence>
<dbReference type="SFLD" id="SFLDG01099">
    <property type="entry name" value="Uncharacterised_Radical_SAM_Su"/>
    <property type="match status" value="1"/>
</dbReference>
<proteinExistence type="predicted"/>
<dbReference type="AlphaFoldDB" id="A0A833GW11"/>
<evidence type="ECO:0000313" key="9">
    <source>
        <dbReference type="Proteomes" id="UP000460298"/>
    </source>
</evidence>
<dbReference type="InterPro" id="IPR013785">
    <property type="entry name" value="Aldolase_TIM"/>
</dbReference>
<keyword evidence="1 5" id="KW-0949">S-adenosyl-L-methionine</keyword>
<dbReference type="InterPro" id="IPR016431">
    <property type="entry name" value="Pyrv-formate_lyase-activ_prd"/>
</dbReference>
<dbReference type="GO" id="GO:0051536">
    <property type="term" value="F:iron-sulfur cluster binding"/>
    <property type="evidence" value="ECO:0007669"/>
    <property type="project" value="UniProtKB-KW"/>
</dbReference>
<keyword evidence="4 5" id="KW-0411">Iron-sulfur</keyword>
<dbReference type="PANTHER" id="PTHR43075:SF1">
    <property type="entry name" value="FORMATE LYASE ACTIVATING ENZYME, PUTATIVE (AFU_ORTHOLOGUE AFUA_2G15630)-RELATED"/>
    <property type="match status" value="1"/>
</dbReference>
<evidence type="ECO:0000256" key="2">
    <source>
        <dbReference type="ARBA" id="ARBA00022723"/>
    </source>
</evidence>
<dbReference type="GO" id="GO:0003824">
    <property type="term" value="F:catalytic activity"/>
    <property type="evidence" value="ECO:0007669"/>
    <property type="project" value="InterPro"/>
</dbReference>
<dbReference type="GO" id="GO:0046872">
    <property type="term" value="F:metal ion binding"/>
    <property type="evidence" value="ECO:0007669"/>
    <property type="project" value="UniProtKB-KW"/>
</dbReference>
<organism evidence="8 9">
    <name type="scientific">Leptonema illini</name>
    <dbReference type="NCBI Taxonomy" id="183"/>
    <lineage>
        <taxon>Bacteria</taxon>
        <taxon>Pseudomonadati</taxon>
        <taxon>Spirochaetota</taxon>
        <taxon>Spirochaetia</taxon>
        <taxon>Leptospirales</taxon>
        <taxon>Leptospiraceae</taxon>
        <taxon>Leptonema</taxon>
    </lineage>
</organism>
<protein>
    <submittedName>
        <fullName evidence="8">Radical SAM protein</fullName>
    </submittedName>
</protein>
<dbReference type="CDD" id="cd01335">
    <property type="entry name" value="Radical_SAM"/>
    <property type="match status" value="1"/>
</dbReference>
<dbReference type="InterPro" id="IPR040085">
    <property type="entry name" value="MJ0674-like"/>
</dbReference>
<feature type="binding site" evidence="5">
    <location>
        <position position="72"/>
    </location>
    <ligand>
        <name>[4Fe-4S] cluster</name>
        <dbReference type="ChEBI" id="CHEBI:49883"/>
        <note>4Fe-4S-S-AdoMet</note>
    </ligand>
</feature>
<dbReference type="Pfam" id="PF04055">
    <property type="entry name" value="Radical_SAM"/>
    <property type="match status" value="1"/>
</dbReference>
<evidence type="ECO:0000313" key="8">
    <source>
        <dbReference type="EMBL" id="KAB2927974.1"/>
    </source>
</evidence>
<evidence type="ECO:0000256" key="1">
    <source>
        <dbReference type="ARBA" id="ARBA00022691"/>
    </source>
</evidence>
<evidence type="ECO:0000256" key="3">
    <source>
        <dbReference type="ARBA" id="ARBA00023004"/>
    </source>
</evidence>
<dbReference type="InterPro" id="IPR058240">
    <property type="entry name" value="rSAM_sf"/>
</dbReference>
<dbReference type="Proteomes" id="UP000460298">
    <property type="component" value="Unassembled WGS sequence"/>
</dbReference>
<dbReference type="SFLD" id="SFLDS00029">
    <property type="entry name" value="Radical_SAM"/>
    <property type="match status" value="1"/>
</dbReference>
<dbReference type="PIRSF" id="PIRSF004869">
    <property type="entry name" value="PflX_prd"/>
    <property type="match status" value="1"/>
</dbReference>
<dbReference type="Gene3D" id="3.20.20.70">
    <property type="entry name" value="Aldolase class I"/>
    <property type="match status" value="1"/>
</dbReference>
<dbReference type="EMBL" id="WBUI01000061">
    <property type="protein sequence ID" value="KAB2927974.1"/>
    <property type="molecule type" value="Genomic_DNA"/>
</dbReference>
<name>A0A833GW11_9LEPT</name>
<comment type="caution">
    <text evidence="8">The sequence shown here is derived from an EMBL/GenBank/DDBJ whole genome shotgun (WGS) entry which is preliminary data.</text>
</comment>
<evidence type="ECO:0000256" key="4">
    <source>
        <dbReference type="ARBA" id="ARBA00023014"/>
    </source>
</evidence>
<dbReference type="PANTHER" id="PTHR43075">
    <property type="entry name" value="FORMATE LYASE ACTIVATING ENZYME, PUTATIVE (AFU_ORTHOLOGUE AFUA_2G15630)-RELATED"/>
    <property type="match status" value="1"/>
</dbReference>
<feature type="binding site" evidence="5">
    <location>
        <position position="75"/>
    </location>
    <ligand>
        <name>[4Fe-4S] cluster</name>
        <dbReference type="ChEBI" id="CHEBI:49883"/>
        <note>4Fe-4S-S-AdoMet</note>
    </ligand>
</feature>
<accession>A0A833GW11</accession>
<keyword evidence="3 5" id="KW-0408">Iron</keyword>
<evidence type="ECO:0000259" key="7">
    <source>
        <dbReference type="Pfam" id="PF04055"/>
    </source>
</evidence>
<dbReference type="InterPro" id="IPR007197">
    <property type="entry name" value="rSAM"/>
</dbReference>